<keyword evidence="3" id="KW-1185">Reference proteome</keyword>
<evidence type="ECO:0000313" key="2">
    <source>
        <dbReference type="EnsemblMetazoa" id="AALFPA23_004884.P6075"/>
    </source>
</evidence>
<accession>A0ABM1Y1Q7</accession>
<protein>
    <recommendedName>
        <fullName evidence="4">Secreted protein</fullName>
    </recommendedName>
</protein>
<feature type="region of interest" description="Disordered" evidence="1">
    <location>
        <begin position="218"/>
        <end position="288"/>
    </location>
</feature>
<feature type="compositionally biased region" description="Low complexity" evidence="1">
    <location>
        <begin position="125"/>
        <end position="138"/>
    </location>
</feature>
<proteinExistence type="predicted"/>
<evidence type="ECO:0008006" key="4">
    <source>
        <dbReference type="Google" id="ProtNLM"/>
    </source>
</evidence>
<dbReference type="RefSeq" id="XP_019542596.3">
    <property type="nucleotide sequence ID" value="XM_019687051.3"/>
</dbReference>
<feature type="region of interest" description="Disordered" evidence="1">
    <location>
        <begin position="122"/>
        <end position="145"/>
    </location>
</feature>
<feature type="compositionally biased region" description="Pro residues" evidence="1">
    <location>
        <begin position="263"/>
        <end position="286"/>
    </location>
</feature>
<feature type="region of interest" description="Disordered" evidence="1">
    <location>
        <begin position="417"/>
        <end position="458"/>
    </location>
</feature>
<feature type="compositionally biased region" description="Polar residues" evidence="1">
    <location>
        <begin position="232"/>
        <end position="248"/>
    </location>
</feature>
<dbReference type="GeneID" id="109413333"/>
<reference evidence="2" key="2">
    <citation type="submission" date="2025-05" db="UniProtKB">
        <authorList>
            <consortium name="EnsemblMetazoa"/>
        </authorList>
    </citation>
    <scope>IDENTIFICATION</scope>
    <source>
        <strain evidence="2">Foshan</strain>
    </source>
</reference>
<dbReference type="EnsemblMetazoa" id="AALFPA23_004884.R6075">
    <property type="protein sequence ID" value="AALFPA23_004884.P6075"/>
    <property type="gene ID" value="AALFPA23_004884"/>
</dbReference>
<organism evidence="2 3">
    <name type="scientific">Aedes albopictus</name>
    <name type="common">Asian tiger mosquito</name>
    <name type="synonym">Stegomyia albopicta</name>
    <dbReference type="NCBI Taxonomy" id="7160"/>
    <lineage>
        <taxon>Eukaryota</taxon>
        <taxon>Metazoa</taxon>
        <taxon>Ecdysozoa</taxon>
        <taxon>Arthropoda</taxon>
        <taxon>Hexapoda</taxon>
        <taxon>Insecta</taxon>
        <taxon>Pterygota</taxon>
        <taxon>Neoptera</taxon>
        <taxon>Endopterygota</taxon>
        <taxon>Diptera</taxon>
        <taxon>Nematocera</taxon>
        <taxon>Culicoidea</taxon>
        <taxon>Culicidae</taxon>
        <taxon>Culicinae</taxon>
        <taxon>Aedini</taxon>
        <taxon>Aedes</taxon>
        <taxon>Stegomyia</taxon>
    </lineage>
</organism>
<dbReference type="Proteomes" id="UP000069940">
    <property type="component" value="Unassembled WGS sequence"/>
</dbReference>
<evidence type="ECO:0000256" key="1">
    <source>
        <dbReference type="SAM" id="MobiDB-lite"/>
    </source>
</evidence>
<sequence length="458" mass="50604">MACCVPFTSCFAGWFTKSNQNVGRPQHAATFTAKLRARDGRECNCAQKRMNVTQPAAAAVPKPSQKGALRKILAGKRGERQEEVGPLPEPCTVAQLPPGVLKHWAPQSRCCEEVLEEIRLNSADGSEGQAAQESASAGGESGKRNLSTRFRRLFVKQKTPEQLEMEALRKERKEVIKYLKRVGLHNPRMSYDHMKKLKTVTEDALESERQKEEIELKELQRAKDPPQPESNPQPADQVQTPVAPSASQPNPEPNAPEVEPVALPLPEPVALPPPEPEQLQWPPPEGPMEATDGTVIHPGTGLPVSAAIDCPGTIWHLPLPYVPIVKDNMLLHILPGDVPCIQCNAEVIVVQAEIHPEPRMDEEMESTNGDKPVEEPKAPEVNNGAVPPPLPAKSKPRIVGFMLKPGVTLEDLDAIEVDPNYDPEEEDRRNRMRARHAPFKDDFTPKPLQNLRWTFGGP</sequence>
<reference evidence="3" key="1">
    <citation type="journal article" date="2015" name="Proc. Natl. Acad. Sci. U.S.A.">
        <title>Genome sequence of the Asian Tiger mosquito, Aedes albopictus, reveals insights into its biology, genetics, and evolution.</title>
        <authorList>
            <person name="Chen X.G."/>
            <person name="Jiang X."/>
            <person name="Gu J."/>
            <person name="Xu M."/>
            <person name="Wu Y."/>
            <person name="Deng Y."/>
            <person name="Zhang C."/>
            <person name="Bonizzoni M."/>
            <person name="Dermauw W."/>
            <person name="Vontas J."/>
            <person name="Armbruster P."/>
            <person name="Huang X."/>
            <person name="Yang Y."/>
            <person name="Zhang H."/>
            <person name="He W."/>
            <person name="Peng H."/>
            <person name="Liu Y."/>
            <person name="Wu K."/>
            <person name="Chen J."/>
            <person name="Lirakis M."/>
            <person name="Topalis P."/>
            <person name="Van Leeuwen T."/>
            <person name="Hall A.B."/>
            <person name="Jiang X."/>
            <person name="Thorpe C."/>
            <person name="Mueller R.L."/>
            <person name="Sun C."/>
            <person name="Waterhouse R.M."/>
            <person name="Yan G."/>
            <person name="Tu Z.J."/>
            <person name="Fang X."/>
            <person name="James A.A."/>
        </authorList>
    </citation>
    <scope>NUCLEOTIDE SEQUENCE [LARGE SCALE GENOMIC DNA]</scope>
    <source>
        <strain evidence="3">Foshan</strain>
    </source>
</reference>
<name>A0ABM1Y1Q7_AEDAL</name>
<feature type="region of interest" description="Disordered" evidence="1">
    <location>
        <begin position="359"/>
        <end position="394"/>
    </location>
</feature>
<evidence type="ECO:0000313" key="3">
    <source>
        <dbReference type="Proteomes" id="UP000069940"/>
    </source>
</evidence>